<dbReference type="Proteomes" id="UP000005286">
    <property type="component" value="Unassembled WGS sequence"/>
</dbReference>
<comment type="caution">
    <text evidence="1">The sequence shown here is derived from an EMBL/GenBank/DDBJ whole genome shotgun (WGS) entry which is preliminary data.</text>
</comment>
<protein>
    <submittedName>
        <fullName evidence="1">Conserved domain protein</fullName>
    </submittedName>
</protein>
<dbReference type="EMBL" id="AEXM01000012">
    <property type="protein sequence ID" value="EGC82532.1"/>
    <property type="molecule type" value="Genomic_DNA"/>
</dbReference>
<keyword evidence="2" id="KW-1185">Reference proteome</keyword>
<dbReference type="InterPro" id="IPR036465">
    <property type="entry name" value="vWFA_dom_sf"/>
</dbReference>
<evidence type="ECO:0000313" key="2">
    <source>
        <dbReference type="Proteomes" id="UP000005286"/>
    </source>
</evidence>
<name>F0GV13_9FIRM</name>
<sequence>MNKNYFNEENRIYNQIYNGAKSYNFKPPLVGFNLSGNPDFYTNLIIGLSIKYFGKDTIVKLFSLRENNKNRDRFDLFAIYLLEDICYKREYQNRPHIKTLRYDYAREFLADKNDLRRRNLALKENLYYSLIMKKCSDILGIKYKLSEKENQIYNNFSLDSSTNPMNLSCKILYLFKKYLNFSEKKKYISPLNISFSLFNIKGVYQLERSNRADIFKNKNASTNNFIEKFVANRRNSKREEIIKTFGIPLFSLEKELLINEICAVDKHKKSHVYFTKGETKNSYDIINSLNQKARERNYTYYKENENKNKRIINRLAKNIKLSLNSINDSDTYTAKEGMLVGSLAWKAKVGNNPKIFSKKTYDDKDTFRVTILLDGSNSLLYKQEIVASEAYILSMALSKNNINHRIISYSTVNDYTALTFLKAFDEKTDVNRIFSYKTIGFNRDGLAMRAISSITDKSTKNELLLILTDASPSDIKPLITEGFSLNKPYKGQAALTDYKEEINQLRKKNIKIAALIHKDNPENAAYLFYKDFVRINDLNNLANAGARLIKNQIKKLNK</sequence>
<dbReference type="SUPFAM" id="SSF53300">
    <property type="entry name" value="vWA-like"/>
    <property type="match status" value="1"/>
</dbReference>
<evidence type="ECO:0000313" key="1">
    <source>
        <dbReference type="EMBL" id="EGC82532.1"/>
    </source>
</evidence>
<dbReference type="AlphaFoldDB" id="F0GV13"/>
<accession>F0GV13</accession>
<gene>
    <name evidence="1" type="ORF">HMPREF9290_1589</name>
</gene>
<dbReference type="RefSeq" id="WP_004834424.1">
    <property type="nucleotide sequence ID" value="NZ_AEXM01000012.1"/>
</dbReference>
<dbReference type="PATRIC" id="fig|879305.3.peg.645"/>
<organism evidence="1 2">
    <name type="scientific">Anaerococcus prevotii ACS-065-V-Col13</name>
    <dbReference type="NCBI Taxonomy" id="879305"/>
    <lineage>
        <taxon>Bacteria</taxon>
        <taxon>Bacillati</taxon>
        <taxon>Bacillota</taxon>
        <taxon>Tissierellia</taxon>
        <taxon>Tissierellales</taxon>
        <taxon>Peptoniphilaceae</taxon>
        <taxon>Anaerococcus</taxon>
    </lineage>
</organism>
<proteinExistence type="predicted"/>
<reference evidence="1 2" key="1">
    <citation type="submission" date="2011-01" db="EMBL/GenBank/DDBJ databases">
        <authorList>
            <person name="Durkin A.S."/>
            <person name="Madupu R."/>
            <person name="Torralba M."/>
            <person name="Gillis M."/>
            <person name="Methe B."/>
            <person name="Sutton G."/>
            <person name="Nelson K.E."/>
        </authorList>
    </citation>
    <scope>NUCLEOTIDE SEQUENCE [LARGE SCALE GENOMIC DNA]</scope>
    <source>
        <strain evidence="1 2">ACS-065-V-Col13</strain>
    </source>
</reference>
<dbReference type="STRING" id="879305.HMPREF9290_1589"/>
<dbReference type="eggNOG" id="COG4548">
    <property type="taxonomic scope" value="Bacteria"/>
</dbReference>